<proteinExistence type="predicted"/>
<dbReference type="Proteomes" id="UP000309872">
    <property type="component" value="Unassembled WGS sequence"/>
</dbReference>
<name>A0A4U0GUC2_9SPHI</name>
<comment type="caution">
    <text evidence="1">The sequence shown here is derived from an EMBL/GenBank/DDBJ whole genome shotgun (WGS) entry which is preliminary data.</text>
</comment>
<organism evidence="1 2">
    <name type="scientific">Sphingobacterium alkalisoli</name>
    <dbReference type="NCBI Taxonomy" id="1874115"/>
    <lineage>
        <taxon>Bacteria</taxon>
        <taxon>Pseudomonadati</taxon>
        <taxon>Bacteroidota</taxon>
        <taxon>Sphingobacteriia</taxon>
        <taxon>Sphingobacteriales</taxon>
        <taxon>Sphingobacteriaceae</taxon>
        <taxon>Sphingobacterium</taxon>
    </lineage>
</organism>
<sequence>MENLTLPRNRAVLDIEVVQGDDQEITLAFNDDSGEPLDLSGYTIKMQMKAYDHVNAQVYFEKSIGSGITVDDNLVTISFGDELLTANLNQYYYDILFVKDSKKSRLVGGKVFILNSVTV</sequence>
<keyword evidence="2" id="KW-1185">Reference proteome</keyword>
<dbReference type="RefSeq" id="WP_136822468.1">
    <property type="nucleotide sequence ID" value="NZ_BMJX01000007.1"/>
</dbReference>
<accession>A0A4U0GUC2</accession>
<evidence type="ECO:0000313" key="1">
    <source>
        <dbReference type="EMBL" id="TJY62681.1"/>
    </source>
</evidence>
<dbReference type="EMBL" id="SUKA01000007">
    <property type="protein sequence ID" value="TJY62681.1"/>
    <property type="molecule type" value="Genomic_DNA"/>
</dbReference>
<evidence type="ECO:0000313" key="2">
    <source>
        <dbReference type="Proteomes" id="UP000309872"/>
    </source>
</evidence>
<dbReference type="OrthoDB" id="9855311at2"/>
<protein>
    <recommendedName>
        <fullName evidence="3">LTD domain-containing protein</fullName>
    </recommendedName>
</protein>
<dbReference type="AlphaFoldDB" id="A0A4U0GUC2"/>
<evidence type="ECO:0008006" key="3">
    <source>
        <dbReference type="Google" id="ProtNLM"/>
    </source>
</evidence>
<gene>
    <name evidence="1" type="ORF">FAZ19_19625</name>
</gene>
<reference evidence="1 2" key="1">
    <citation type="submission" date="2019-04" db="EMBL/GenBank/DDBJ databases">
        <title>Sphingobacterium olei sp. nov., isolated from oil-contaminated soil.</title>
        <authorList>
            <person name="Liu B."/>
        </authorList>
    </citation>
    <scope>NUCLEOTIDE SEQUENCE [LARGE SCALE GENOMIC DNA]</scope>
    <source>
        <strain evidence="1 2">Y3L14</strain>
    </source>
</reference>